<feature type="compositionally biased region" description="Basic and acidic residues" evidence="1">
    <location>
        <begin position="121"/>
        <end position="154"/>
    </location>
</feature>
<dbReference type="InterPro" id="IPR037804">
    <property type="entry name" value="SGF73"/>
</dbReference>
<protein>
    <submittedName>
        <fullName evidence="3">SCA7-domain-containing protein</fullName>
    </submittedName>
</protein>
<comment type="caution">
    <text evidence="3">The sequence shown here is derived from an EMBL/GenBank/DDBJ whole genome shotgun (WGS) entry which is preliminary data.</text>
</comment>
<feature type="domain" description="SCA7" evidence="2">
    <location>
        <begin position="157"/>
        <end position="225"/>
    </location>
</feature>
<name>A0A1Y1XEV8_9FUNG</name>
<dbReference type="EMBL" id="MCFG01000056">
    <property type="protein sequence ID" value="ORX84222.1"/>
    <property type="molecule type" value="Genomic_DNA"/>
</dbReference>
<gene>
    <name evidence="3" type="ORF">BCR32DRAFT_266438</name>
</gene>
<accession>A0A1Y1XEV8</accession>
<evidence type="ECO:0000256" key="1">
    <source>
        <dbReference type="SAM" id="MobiDB-lite"/>
    </source>
</evidence>
<dbReference type="PROSITE" id="PS51505">
    <property type="entry name" value="SCA7"/>
    <property type="match status" value="1"/>
</dbReference>
<reference evidence="3 4" key="1">
    <citation type="submission" date="2016-08" db="EMBL/GenBank/DDBJ databases">
        <title>A Parts List for Fungal Cellulosomes Revealed by Comparative Genomics.</title>
        <authorList>
            <consortium name="DOE Joint Genome Institute"/>
            <person name="Haitjema C.H."/>
            <person name="Gilmore S.P."/>
            <person name="Henske J.K."/>
            <person name="Solomon K.V."/>
            <person name="De Groot R."/>
            <person name="Kuo A."/>
            <person name="Mondo S.J."/>
            <person name="Salamov A.A."/>
            <person name="Labutti K."/>
            <person name="Zhao Z."/>
            <person name="Chiniquy J."/>
            <person name="Barry K."/>
            <person name="Brewer H.M."/>
            <person name="Purvine S.O."/>
            <person name="Wright A.T."/>
            <person name="Boxma B."/>
            <person name="Van Alen T."/>
            <person name="Hackstein J.H."/>
            <person name="Baker S.E."/>
            <person name="Grigoriev I.V."/>
            <person name="O'Malley M.A."/>
        </authorList>
    </citation>
    <scope>NUCLEOTIDE SEQUENCE [LARGE SCALE GENOMIC DNA]</scope>
    <source>
        <strain evidence="3 4">S4</strain>
    </source>
</reference>
<evidence type="ECO:0000313" key="3">
    <source>
        <dbReference type="EMBL" id="ORX84222.1"/>
    </source>
</evidence>
<reference evidence="3 4" key="2">
    <citation type="submission" date="2016-08" db="EMBL/GenBank/DDBJ databases">
        <title>Pervasive Adenine N6-methylation of Active Genes in Fungi.</title>
        <authorList>
            <consortium name="DOE Joint Genome Institute"/>
            <person name="Mondo S.J."/>
            <person name="Dannebaum R.O."/>
            <person name="Kuo R.C."/>
            <person name="Labutti K."/>
            <person name="Haridas S."/>
            <person name="Kuo A."/>
            <person name="Salamov A."/>
            <person name="Ahrendt S.R."/>
            <person name="Lipzen A."/>
            <person name="Sullivan W."/>
            <person name="Andreopoulos W.B."/>
            <person name="Clum A."/>
            <person name="Lindquist E."/>
            <person name="Daum C."/>
            <person name="Ramamoorthy G.K."/>
            <person name="Gryganskyi A."/>
            <person name="Culley D."/>
            <person name="Magnuson J.K."/>
            <person name="James T.Y."/>
            <person name="O'Malley M.A."/>
            <person name="Stajich J.E."/>
            <person name="Spatafora J.W."/>
            <person name="Visel A."/>
            <person name="Grigoriev I.V."/>
        </authorList>
    </citation>
    <scope>NUCLEOTIDE SEQUENCE [LARGE SCALE GENOMIC DNA]</scope>
    <source>
        <strain evidence="3 4">S4</strain>
    </source>
</reference>
<dbReference type="PANTHER" id="PTHR47805:SF1">
    <property type="entry name" value="SAGA-ASSOCIATED FACTOR 73"/>
    <property type="match status" value="1"/>
</dbReference>
<proteinExistence type="predicted"/>
<dbReference type="OrthoDB" id="21678at2759"/>
<sequence>MGKHSHDIPWKKYKEILDFEEPIERKFIKDKTKSELEYSVLLEDNKKIFNIPLEDEYVVVSCNNCKKPVLQSALLYHLENCKKIKKLQEDGPLKKDIQFGLFFASKPLPVIKQKKNKKRKLNEDGQPIEKETKASGKDETVKEKKRSKDNDNAKKPNKKKKGPIDLDKQCGVMTENGTICTRSLTCKIHSVSAKRAVQGRSQDYDTLYRATSRLKEMAANQLANSMAKQKKDAKAAATRKALKDAAEAAANAATLAAGLELPTNSDEEAEAVYNVIKYHRPNPLYIKNAFSLRRRLNMLQLREEFCS</sequence>
<dbReference type="PANTHER" id="PTHR47805">
    <property type="entry name" value="SAGA-ASSOCIATED FACTOR 73"/>
    <property type="match status" value="1"/>
</dbReference>
<organism evidence="3 4">
    <name type="scientific">Anaeromyces robustus</name>
    <dbReference type="NCBI Taxonomy" id="1754192"/>
    <lineage>
        <taxon>Eukaryota</taxon>
        <taxon>Fungi</taxon>
        <taxon>Fungi incertae sedis</taxon>
        <taxon>Chytridiomycota</taxon>
        <taxon>Chytridiomycota incertae sedis</taxon>
        <taxon>Neocallimastigomycetes</taxon>
        <taxon>Neocallimastigales</taxon>
        <taxon>Neocallimastigaceae</taxon>
        <taxon>Anaeromyces</taxon>
    </lineage>
</organism>
<dbReference type="Proteomes" id="UP000193944">
    <property type="component" value="Unassembled WGS sequence"/>
</dbReference>
<dbReference type="InterPro" id="IPR013243">
    <property type="entry name" value="SCA7_dom"/>
</dbReference>
<evidence type="ECO:0000259" key="2">
    <source>
        <dbReference type="PROSITE" id="PS51505"/>
    </source>
</evidence>
<dbReference type="Pfam" id="PF08313">
    <property type="entry name" value="SCA7"/>
    <property type="match status" value="1"/>
</dbReference>
<feature type="region of interest" description="Disordered" evidence="1">
    <location>
        <begin position="114"/>
        <end position="168"/>
    </location>
</feature>
<dbReference type="STRING" id="1754192.A0A1Y1XEV8"/>
<dbReference type="Gene3D" id="6.10.140.1270">
    <property type="match status" value="1"/>
</dbReference>
<dbReference type="GO" id="GO:0000124">
    <property type="term" value="C:SAGA complex"/>
    <property type="evidence" value="ECO:0007669"/>
    <property type="project" value="InterPro"/>
</dbReference>
<evidence type="ECO:0000313" key="4">
    <source>
        <dbReference type="Proteomes" id="UP000193944"/>
    </source>
</evidence>
<keyword evidence="4" id="KW-1185">Reference proteome</keyword>
<dbReference type="AlphaFoldDB" id="A0A1Y1XEV8"/>